<evidence type="ECO:0000313" key="10">
    <source>
        <dbReference type="EMBL" id="KAL2275801.1"/>
    </source>
</evidence>
<comment type="similarity">
    <text evidence="8">Belongs to the ustYa family.</text>
</comment>
<dbReference type="PANTHER" id="PTHR33365">
    <property type="entry name" value="YALI0B05434P"/>
    <property type="match status" value="1"/>
</dbReference>
<feature type="transmembrane region" description="Helical" evidence="9">
    <location>
        <begin position="40"/>
        <end position="63"/>
    </location>
</feature>
<sequence length="300" mass="34354">MIPIRPSSSDEEERTAFIEPPTRLYRDQKQNSWRGLSRSFILLSVFNFLALGLTVTFLTSWHFGHEGPSASPNEVYRKVNGPSPLYDEVSLNPYKTTTNGTFWPANRPDGGSVARKMPNPADEAVWDDWELTTVVPVTAAGIRELGKDISTAAKLEDDVWGLGDDAYAAVLDVFHQIHCLNQLRKFAYADYYHMKIANADPEALTTHEVHTNHCVDILLQAIQCSGNLQLVTMHWMERQQYPFPDMSTNRQCVEFDRITQWRNENRIDMKKFVRTMKKDHQPGTVKERPAEKGYLDMFGE</sequence>
<evidence type="ECO:0000313" key="11">
    <source>
        <dbReference type="Proteomes" id="UP001600888"/>
    </source>
</evidence>
<keyword evidence="6 9" id="KW-0472">Membrane</keyword>
<keyword evidence="5" id="KW-0843">Virulence</keyword>
<evidence type="ECO:0000256" key="6">
    <source>
        <dbReference type="ARBA" id="ARBA00023136"/>
    </source>
</evidence>
<dbReference type="Pfam" id="PF11807">
    <property type="entry name" value="UstYa"/>
    <property type="match status" value="1"/>
</dbReference>
<dbReference type="PANTHER" id="PTHR33365:SF14">
    <property type="entry name" value="TAT PATHWAY SIGNAL SEQUENCE"/>
    <property type="match status" value="1"/>
</dbReference>
<evidence type="ECO:0000256" key="4">
    <source>
        <dbReference type="ARBA" id="ARBA00023002"/>
    </source>
</evidence>
<evidence type="ECO:0008006" key="12">
    <source>
        <dbReference type="Google" id="ProtNLM"/>
    </source>
</evidence>
<gene>
    <name evidence="10" type="ORF">FJTKL_01563</name>
</gene>
<proteinExistence type="inferred from homology"/>
<dbReference type="EMBL" id="JBAWTH010000126">
    <property type="protein sequence ID" value="KAL2275802.1"/>
    <property type="molecule type" value="Genomic_DNA"/>
</dbReference>
<dbReference type="Proteomes" id="UP001600888">
    <property type="component" value="Unassembled WGS sequence"/>
</dbReference>
<evidence type="ECO:0000256" key="9">
    <source>
        <dbReference type="SAM" id="Phobius"/>
    </source>
</evidence>
<evidence type="ECO:0000256" key="3">
    <source>
        <dbReference type="ARBA" id="ARBA00022989"/>
    </source>
</evidence>
<dbReference type="EMBL" id="JBAWTH010000126">
    <property type="protein sequence ID" value="KAL2275803.1"/>
    <property type="molecule type" value="Genomic_DNA"/>
</dbReference>
<keyword evidence="7" id="KW-0325">Glycoprotein</keyword>
<dbReference type="EMBL" id="JBAWTH010000126">
    <property type="protein sequence ID" value="KAL2275801.1"/>
    <property type="molecule type" value="Genomic_DNA"/>
</dbReference>
<evidence type="ECO:0000256" key="7">
    <source>
        <dbReference type="ARBA" id="ARBA00023180"/>
    </source>
</evidence>
<protein>
    <recommendedName>
        <fullName evidence="12">Tat pathway signal sequence</fullName>
    </recommendedName>
</protein>
<dbReference type="InterPro" id="IPR021765">
    <property type="entry name" value="UstYa-like"/>
</dbReference>
<comment type="caution">
    <text evidence="10">The sequence shown here is derived from an EMBL/GenBank/DDBJ whole genome shotgun (WGS) entry which is preliminary data.</text>
</comment>
<evidence type="ECO:0000256" key="2">
    <source>
        <dbReference type="ARBA" id="ARBA00022692"/>
    </source>
</evidence>
<name>A0ABR4E048_9PEZI</name>
<evidence type="ECO:0000256" key="8">
    <source>
        <dbReference type="ARBA" id="ARBA00035112"/>
    </source>
</evidence>
<accession>A0ABR4E048</accession>
<evidence type="ECO:0000256" key="1">
    <source>
        <dbReference type="ARBA" id="ARBA00004167"/>
    </source>
</evidence>
<comment type="subcellular location">
    <subcellularLocation>
        <location evidence="1">Membrane</location>
        <topology evidence="1">Single-pass membrane protein</topology>
    </subcellularLocation>
</comment>
<organism evidence="10 11">
    <name type="scientific">Diaporthe vaccinii</name>
    <dbReference type="NCBI Taxonomy" id="105482"/>
    <lineage>
        <taxon>Eukaryota</taxon>
        <taxon>Fungi</taxon>
        <taxon>Dikarya</taxon>
        <taxon>Ascomycota</taxon>
        <taxon>Pezizomycotina</taxon>
        <taxon>Sordariomycetes</taxon>
        <taxon>Sordariomycetidae</taxon>
        <taxon>Diaporthales</taxon>
        <taxon>Diaporthaceae</taxon>
        <taxon>Diaporthe</taxon>
        <taxon>Diaporthe eres species complex</taxon>
    </lineage>
</organism>
<keyword evidence="3 9" id="KW-1133">Transmembrane helix</keyword>
<evidence type="ECO:0000256" key="5">
    <source>
        <dbReference type="ARBA" id="ARBA00023026"/>
    </source>
</evidence>
<reference evidence="10 11" key="1">
    <citation type="submission" date="2024-03" db="EMBL/GenBank/DDBJ databases">
        <title>A high-quality draft genome sequence of Diaporthe vaccinii, a causative agent of upright dieback and viscid rot disease in cranberry plants.</title>
        <authorList>
            <person name="Sarrasin M."/>
            <person name="Lang B.F."/>
            <person name="Burger G."/>
        </authorList>
    </citation>
    <scope>NUCLEOTIDE SEQUENCE [LARGE SCALE GENOMIC DNA]</scope>
    <source>
        <strain evidence="10 11">IS7</strain>
    </source>
</reference>
<keyword evidence="4" id="KW-0560">Oxidoreductase</keyword>
<keyword evidence="11" id="KW-1185">Reference proteome</keyword>
<keyword evidence="2 9" id="KW-0812">Transmembrane</keyword>